<proteinExistence type="predicted"/>
<dbReference type="AlphaFoldDB" id="A0A9D3WWA7"/>
<name>A0A9D3WWA7_9SAUR</name>
<dbReference type="EMBL" id="JAHDVG010000485">
    <property type="protein sequence ID" value="KAH1169312.1"/>
    <property type="molecule type" value="Genomic_DNA"/>
</dbReference>
<gene>
    <name evidence="1" type="ORF">KIL84_013902</name>
</gene>
<evidence type="ECO:0000313" key="1">
    <source>
        <dbReference type="EMBL" id="KAH1169312.1"/>
    </source>
</evidence>
<reference evidence="1" key="1">
    <citation type="submission" date="2021-09" db="EMBL/GenBank/DDBJ databases">
        <title>The genome of Mauremys mutica provides insights into the evolution of semi-aquatic lifestyle.</title>
        <authorList>
            <person name="Gong S."/>
            <person name="Gao Y."/>
        </authorList>
    </citation>
    <scope>NUCLEOTIDE SEQUENCE</scope>
    <source>
        <strain evidence="1">MM-2020</strain>
        <tissue evidence="1">Muscle</tissue>
    </source>
</reference>
<keyword evidence="2" id="KW-1185">Reference proteome</keyword>
<evidence type="ECO:0000313" key="2">
    <source>
        <dbReference type="Proteomes" id="UP000827986"/>
    </source>
</evidence>
<protein>
    <submittedName>
        <fullName evidence="1">Uncharacterized protein</fullName>
    </submittedName>
</protein>
<organism evidence="1 2">
    <name type="scientific">Mauremys mutica</name>
    <name type="common">yellowpond turtle</name>
    <dbReference type="NCBI Taxonomy" id="74926"/>
    <lineage>
        <taxon>Eukaryota</taxon>
        <taxon>Metazoa</taxon>
        <taxon>Chordata</taxon>
        <taxon>Craniata</taxon>
        <taxon>Vertebrata</taxon>
        <taxon>Euteleostomi</taxon>
        <taxon>Archelosauria</taxon>
        <taxon>Testudinata</taxon>
        <taxon>Testudines</taxon>
        <taxon>Cryptodira</taxon>
        <taxon>Durocryptodira</taxon>
        <taxon>Testudinoidea</taxon>
        <taxon>Geoemydidae</taxon>
        <taxon>Geoemydinae</taxon>
        <taxon>Mauremys</taxon>
    </lineage>
</organism>
<dbReference type="Proteomes" id="UP000827986">
    <property type="component" value="Unassembled WGS sequence"/>
</dbReference>
<comment type="caution">
    <text evidence="1">The sequence shown here is derived from an EMBL/GenBank/DDBJ whole genome shotgun (WGS) entry which is preliminary data.</text>
</comment>
<accession>A0A9D3WWA7</accession>
<sequence length="102" mass="11632">MCSVRLLNADLCFVPPADSPPHNLSSLFPWLFRTRKLSVNYNLPDPLLRLPKAAVLGNWWRNAFCKHCYRNGFRLNAPLKARLAPASRAPTLQRFVLIELSS</sequence>